<keyword evidence="4 8" id="KW-0378">Hydrolase</keyword>
<dbReference type="InterPro" id="IPR013083">
    <property type="entry name" value="Znf_RING/FYVE/PHD"/>
</dbReference>
<name>A0A0F4Z7R5_9PEZI</name>
<keyword evidence="7 8" id="KW-0539">Nucleus</keyword>
<dbReference type="EMBL" id="LAEV01002105">
    <property type="protein sequence ID" value="KKA26547.1"/>
    <property type="molecule type" value="Genomic_DNA"/>
</dbReference>
<comment type="similarity">
    <text evidence="8">Belongs to the SLX1 family.</text>
</comment>
<dbReference type="PANTHER" id="PTHR20208:SF10">
    <property type="entry name" value="STRUCTURE-SPECIFIC ENDONUCLEASE SUBUNIT SLX1"/>
    <property type="match status" value="1"/>
</dbReference>
<dbReference type="GO" id="GO:0033557">
    <property type="term" value="C:Slx1-Slx4 complex"/>
    <property type="evidence" value="ECO:0007669"/>
    <property type="project" value="UniProtKB-UniRule"/>
</dbReference>
<feature type="region of interest" description="Disordered" evidence="9">
    <location>
        <begin position="181"/>
        <end position="206"/>
    </location>
</feature>
<evidence type="ECO:0000313" key="12">
    <source>
        <dbReference type="Proteomes" id="UP000033483"/>
    </source>
</evidence>
<comment type="function">
    <text evidence="8">Catalytic subunit of the SLX1-SLX4 structure-specific endonuclease that resolves DNA secondary structures generated during DNA repair and recombination. Has endonuclease activity towards branched DNA substrates, introducing single-strand cuts in duplex DNA close to junctions with ss-DNA.</text>
</comment>
<comment type="cofactor">
    <cofactor evidence="8">
        <name>a divalent metal cation</name>
        <dbReference type="ChEBI" id="CHEBI:60240"/>
    </cofactor>
</comment>
<sequence length="347" mass="38111">MPIQTKPIPPNYCIYVLRSTLKPLAQPYIGSTPNIPRRLNQHNGLIKGGASRTSRRGYRPWEPVVVVSGFPSSIGALKFEWALNNPHISLHIPKDDRISISTARKRSGMPKRPRATINSILANLHLLLRVPSFARWPLTLHIFCEDVHGAWKKSCAAAPAALPRSVQVKTDFTVVPLRAAVADSEAESQEEDEEVEEGEGEEEEEALDAAVQKNAEKKKKQGVMALPVDYTPLAAHTIKARGIFDSGAPGACVMCAGDLPAGMGFYVVCATDGCTAVGHLDCWAERGLRREKAGAAVLPVEVTCPRCRETARWGDLMREVSLRVRGEKEVDKLVKAEERRKKGVNKE</sequence>
<reference evidence="11 12" key="1">
    <citation type="submission" date="2015-03" db="EMBL/GenBank/DDBJ databases">
        <authorList>
            <person name="Radwan O."/>
            <person name="Al-Naeli F.A."/>
            <person name="Rendon G.A."/>
            <person name="Fields C."/>
        </authorList>
    </citation>
    <scope>NUCLEOTIDE SEQUENCE [LARGE SCALE GENOMIC DNA]</scope>
    <source>
        <strain evidence="11">CR-DP1</strain>
    </source>
</reference>
<keyword evidence="5 8" id="KW-0233">DNA recombination</keyword>
<dbReference type="InterPro" id="IPR027520">
    <property type="entry name" value="Slx1"/>
</dbReference>
<dbReference type="Gene3D" id="3.40.1440.10">
    <property type="entry name" value="GIY-YIG endonuclease"/>
    <property type="match status" value="1"/>
</dbReference>
<dbReference type="InterPro" id="IPR035901">
    <property type="entry name" value="GIY-YIG_endonuc_sf"/>
</dbReference>
<dbReference type="Pfam" id="PF21202">
    <property type="entry name" value="SLX1_C"/>
    <property type="match status" value="1"/>
</dbReference>
<dbReference type="InterPro" id="IPR000305">
    <property type="entry name" value="GIY-YIG_endonuc"/>
</dbReference>
<evidence type="ECO:0000256" key="2">
    <source>
        <dbReference type="ARBA" id="ARBA00022759"/>
    </source>
</evidence>
<feature type="domain" description="GIY-YIG" evidence="10">
    <location>
        <begin position="10"/>
        <end position="93"/>
    </location>
</feature>
<keyword evidence="6 8" id="KW-0234">DNA repair</keyword>
<dbReference type="AlphaFoldDB" id="A0A0F4Z7R5"/>
<accession>A0A0F4Z7R5</accession>
<evidence type="ECO:0000256" key="4">
    <source>
        <dbReference type="ARBA" id="ARBA00022801"/>
    </source>
</evidence>
<evidence type="ECO:0000256" key="8">
    <source>
        <dbReference type="HAMAP-Rule" id="MF_03100"/>
    </source>
</evidence>
<organism evidence="11 12">
    <name type="scientific">Thielaviopsis punctulata</name>
    <dbReference type="NCBI Taxonomy" id="72032"/>
    <lineage>
        <taxon>Eukaryota</taxon>
        <taxon>Fungi</taxon>
        <taxon>Dikarya</taxon>
        <taxon>Ascomycota</taxon>
        <taxon>Pezizomycotina</taxon>
        <taxon>Sordariomycetes</taxon>
        <taxon>Hypocreomycetidae</taxon>
        <taxon>Microascales</taxon>
        <taxon>Ceratocystidaceae</taxon>
        <taxon>Thielaviopsis</taxon>
    </lineage>
</organism>
<dbReference type="GO" id="GO:0000724">
    <property type="term" value="P:double-strand break repair via homologous recombination"/>
    <property type="evidence" value="ECO:0007669"/>
    <property type="project" value="TreeGrafter"/>
</dbReference>
<dbReference type="HAMAP" id="MF_03100">
    <property type="entry name" value="Endonuc_su_Slx1"/>
    <property type="match status" value="1"/>
</dbReference>
<evidence type="ECO:0000256" key="5">
    <source>
        <dbReference type="ARBA" id="ARBA00023172"/>
    </source>
</evidence>
<dbReference type="Proteomes" id="UP000033483">
    <property type="component" value="Unassembled WGS sequence"/>
</dbReference>
<comment type="subunit">
    <text evidence="8">Forms a heterodimer with SLX4.</text>
</comment>
<feature type="compositionally biased region" description="Acidic residues" evidence="9">
    <location>
        <begin position="184"/>
        <end position="206"/>
    </location>
</feature>
<dbReference type="InterPro" id="IPR048749">
    <property type="entry name" value="SLX1_C"/>
</dbReference>
<evidence type="ECO:0000313" key="11">
    <source>
        <dbReference type="EMBL" id="KKA26547.1"/>
    </source>
</evidence>
<protein>
    <recommendedName>
        <fullName evidence="10">GIY-YIG domain-containing protein</fullName>
    </recommendedName>
</protein>
<keyword evidence="12" id="KW-1185">Reference proteome</keyword>
<comment type="caution">
    <text evidence="11">The sequence shown here is derived from an EMBL/GenBank/DDBJ whole genome shotgun (WGS) entry which is preliminary data.</text>
</comment>
<dbReference type="InterPro" id="IPR050381">
    <property type="entry name" value="SLX1_endonuclease"/>
</dbReference>
<dbReference type="OrthoDB" id="24645at2759"/>
<keyword evidence="2 8" id="KW-0255">Endonuclease</keyword>
<keyword evidence="1 8" id="KW-0540">Nuclease</keyword>
<evidence type="ECO:0000256" key="6">
    <source>
        <dbReference type="ARBA" id="ARBA00023204"/>
    </source>
</evidence>
<dbReference type="PROSITE" id="PS50164">
    <property type="entry name" value="GIY_YIG"/>
    <property type="match status" value="1"/>
</dbReference>
<evidence type="ECO:0000256" key="9">
    <source>
        <dbReference type="SAM" id="MobiDB-lite"/>
    </source>
</evidence>
<keyword evidence="3 8" id="KW-0227">DNA damage</keyword>
<gene>
    <name evidence="11" type="ORF">TD95_003682</name>
</gene>
<evidence type="ECO:0000256" key="1">
    <source>
        <dbReference type="ARBA" id="ARBA00022722"/>
    </source>
</evidence>
<comment type="subcellular location">
    <subcellularLocation>
        <location evidence="8">Nucleus</location>
    </subcellularLocation>
</comment>
<proteinExistence type="inferred from homology"/>
<dbReference type="Pfam" id="PF01541">
    <property type="entry name" value="GIY-YIG"/>
    <property type="match status" value="1"/>
</dbReference>
<evidence type="ECO:0000256" key="7">
    <source>
        <dbReference type="ARBA" id="ARBA00023242"/>
    </source>
</evidence>
<dbReference type="GO" id="GO:0017108">
    <property type="term" value="F:5'-flap endonuclease activity"/>
    <property type="evidence" value="ECO:0007669"/>
    <property type="project" value="InterPro"/>
</dbReference>
<comment type="caution">
    <text evidence="8">Lacks conserved residue(s) required for the propagation of feature annotation.</text>
</comment>
<evidence type="ECO:0000256" key="3">
    <source>
        <dbReference type="ARBA" id="ARBA00022763"/>
    </source>
</evidence>
<dbReference type="GO" id="GO:0008821">
    <property type="term" value="F:crossover junction DNA endonuclease activity"/>
    <property type="evidence" value="ECO:0007669"/>
    <property type="project" value="TreeGrafter"/>
</dbReference>
<evidence type="ECO:0000259" key="10">
    <source>
        <dbReference type="PROSITE" id="PS50164"/>
    </source>
</evidence>
<dbReference type="Gene3D" id="3.30.40.10">
    <property type="entry name" value="Zinc/RING finger domain, C3HC4 (zinc finger)"/>
    <property type="match status" value="1"/>
</dbReference>
<dbReference type="PANTHER" id="PTHR20208">
    <property type="entry name" value="STRUCTURE-SPECIFIC ENDONUCLEASE SUBUNIT SLX1"/>
    <property type="match status" value="1"/>
</dbReference>